<keyword evidence="1" id="KW-0472">Membrane</keyword>
<sequence>MPTPMPVQSVSPGRTIAYYSGVTLFGLGMLLCLLAFLQSAFATKLPDVRTTKAHEGADSTEQTAELTRQSDALIGAVKRRLAERETAATLGFWGVNAAFVGAILSQIGRGRRNFREQAIVKMRCQGCSALNDEAAKYCGQCGQAV</sequence>
<organism evidence="2 3">
    <name type="scientific">Limnoglobus roseus</name>
    <dbReference type="NCBI Taxonomy" id="2598579"/>
    <lineage>
        <taxon>Bacteria</taxon>
        <taxon>Pseudomonadati</taxon>
        <taxon>Planctomycetota</taxon>
        <taxon>Planctomycetia</taxon>
        <taxon>Gemmatales</taxon>
        <taxon>Gemmataceae</taxon>
        <taxon>Limnoglobus</taxon>
    </lineage>
</organism>
<evidence type="ECO:0008006" key="4">
    <source>
        <dbReference type="Google" id="ProtNLM"/>
    </source>
</evidence>
<dbReference type="KEGG" id="lrs:PX52LOC_03000"/>
<protein>
    <recommendedName>
        <fullName evidence="4">Zinc ribbon domain-containing protein</fullName>
    </recommendedName>
</protein>
<name>A0A5C1AA27_9BACT</name>
<reference evidence="3" key="1">
    <citation type="submission" date="2019-08" db="EMBL/GenBank/DDBJ databases">
        <title>Limnoglobus roseus gen. nov., sp. nov., a novel freshwater planctomycete with a giant genome from the family Gemmataceae.</title>
        <authorList>
            <person name="Kulichevskaya I.S."/>
            <person name="Naumoff D.G."/>
            <person name="Miroshnikov K."/>
            <person name="Ivanova A."/>
            <person name="Philippov D.A."/>
            <person name="Hakobyan A."/>
            <person name="Rijpstra I.C."/>
            <person name="Sinninghe Damste J.S."/>
            <person name="Liesack W."/>
            <person name="Dedysh S.N."/>
        </authorList>
    </citation>
    <scope>NUCLEOTIDE SEQUENCE [LARGE SCALE GENOMIC DNA]</scope>
    <source>
        <strain evidence="3">PX52</strain>
    </source>
</reference>
<gene>
    <name evidence="2" type="ORF">PX52LOC_03000</name>
</gene>
<dbReference type="Proteomes" id="UP000324974">
    <property type="component" value="Chromosome"/>
</dbReference>
<dbReference type="RefSeq" id="WP_149110826.1">
    <property type="nucleotide sequence ID" value="NZ_CP042425.1"/>
</dbReference>
<evidence type="ECO:0000256" key="1">
    <source>
        <dbReference type="SAM" id="Phobius"/>
    </source>
</evidence>
<proteinExistence type="predicted"/>
<evidence type="ECO:0000313" key="2">
    <source>
        <dbReference type="EMBL" id="QEL16061.1"/>
    </source>
</evidence>
<accession>A0A5C1AA27</accession>
<feature type="transmembrane region" description="Helical" evidence="1">
    <location>
        <begin position="16"/>
        <end position="37"/>
    </location>
</feature>
<keyword evidence="3" id="KW-1185">Reference proteome</keyword>
<evidence type="ECO:0000313" key="3">
    <source>
        <dbReference type="Proteomes" id="UP000324974"/>
    </source>
</evidence>
<dbReference type="AlphaFoldDB" id="A0A5C1AA27"/>
<dbReference type="EMBL" id="CP042425">
    <property type="protein sequence ID" value="QEL16061.1"/>
    <property type="molecule type" value="Genomic_DNA"/>
</dbReference>
<keyword evidence="1" id="KW-1133">Transmembrane helix</keyword>
<keyword evidence="1" id="KW-0812">Transmembrane</keyword>